<evidence type="ECO:0000313" key="3">
    <source>
        <dbReference type="Proteomes" id="UP000656367"/>
    </source>
</evidence>
<accession>A0A830FXA9</accession>
<organism evidence="2 3">
    <name type="scientific">Haloarcula argentinensis</name>
    <dbReference type="NCBI Taxonomy" id="43776"/>
    <lineage>
        <taxon>Archaea</taxon>
        <taxon>Methanobacteriati</taxon>
        <taxon>Methanobacteriota</taxon>
        <taxon>Stenosarchaea group</taxon>
        <taxon>Halobacteria</taxon>
        <taxon>Halobacteriales</taxon>
        <taxon>Haloarculaceae</taxon>
        <taxon>Haloarcula</taxon>
    </lineage>
</organism>
<evidence type="ECO:0000313" key="2">
    <source>
        <dbReference type="EMBL" id="GGM50512.1"/>
    </source>
</evidence>
<gene>
    <name evidence="2" type="ORF">GCM10009006_34550</name>
</gene>
<sequence>MLRYHFSPDRGHHALAWGQANSYPGDNLQKVKGNLAEIAFYEFLRHTLPIEKWHWFNGEYLRRGEQEYCEHDFVVGGNTVDVKGRSRVKDLFDLGSVDSDLVVLVGIPSDLADNVSEADSLLDFARGGVANYDPVVIIGMVDQDDLNPDSYTLHHPAPDGPKMEQLPLQPVDQLPAGISIGNWLEKEEEGRYNDENLEYQVYEGTREFHISANGERLMPGSFVKPTGGSFFYNSDDADGYEFPEKGMVVECPDRPAGAEFNPSRMRYEPNGSRTHGRTPAVGVISVSHLDDELIDYIDKLAEEHVNPAIPQLVYESVDESLVQYTGSSTLERVEHIRSDYSDKSPLSDGWWPSEE</sequence>
<feature type="domain" description="DUF7961" evidence="1">
    <location>
        <begin position="3"/>
        <end position="145"/>
    </location>
</feature>
<name>A0A830FXA9_HALAR</name>
<dbReference type="InterPro" id="IPR058992">
    <property type="entry name" value="DUF7961_N"/>
</dbReference>
<reference evidence="2" key="1">
    <citation type="journal article" date="2014" name="Int. J. Syst. Evol. Microbiol.">
        <title>Complete genome sequence of Corynebacterium casei LMG S-19264T (=DSM 44701T), isolated from a smear-ripened cheese.</title>
        <authorList>
            <consortium name="US DOE Joint Genome Institute (JGI-PGF)"/>
            <person name="Walter F."/>
            <person name="Albersmeier A."/>
            <person name="Kalinowski J."/>
            <person name="Ruckert C."/>
        </authorList>
    </citation>
    <scope>NUCLEOTIDE SEQUENCE</scope>
    <source>
        <strain evidence="2">JCM 15759</strain>
    </source>
</reference>
<proteinExistence type="predicted"/>
<dbReference type="EMBL" id="BMON01000005">
    <property type="protein sequence ID" value="GGM50512.1"/>
    <property type="molecule type" value="Genomic_DNA"/>
</dbReference>
<dbReference type="Pfam" id="PF25902">
    <property type="entry name" value="DUF7961_N"/>
    <property type="match status" value="1"/>
</dbReference>
<dbReference type="AlphaFoldDB" id="A0A830FXA9"/>
<dbReference type="OrthoDB" id="297134at2157"/>
<dbReference type="RefSeq" id="WP_188853777.1">
    <property type="nucleotide sequence ID" value="NZ_BMON01000005.1"/>
</dbReference>
<comment type="caution">
    <text evidence="2">The sequence shown here is derived from an EMBL/GenBank/DDBJ whole genome shotgun (WGS) entry which is preliminary data.</text>
</comment>
<evidence type="ECO:0000259" key="1">
    <source>
        <dbReference type="Pfam" id="PF25902"/>
    </source>
</evidence>
<protein>
    <recommendedName>
        <fullName evidence="1">DUF7961 domain-containing protein</fullName>
    </recommendedName>
</protein>
<dbReference type="Proteomes" id="UP000656367">
    <property type="component" value="Unassembled WGS sequence"/>
</dbReference>
<reference evidence="2" key="2">
    <citation type="submission" date="2020-09" db="EMBL/GenBank/DDBJ databases">
        <authorList>
            <person name="Sun Q."/>
            <person name="Ohkuma M."/>
        </authorList>
    </citation>
    <scope>NUCLEOTIDE SEQUENCE</scope>
    <source>
        <strain evidence="2">JCM 15759</strain>
    </source>
</reference>